<feature type="non-terminal residue" evidence="1">
    <location>
        <position position="1"/>
    </location>
</feature>
<sequence length="132" mass="14867">RYLFQSSAYYDPWMEKIILKTVGTAKLEFFATPHWERGFSGVSEGAAEALRCPTRAGANYAVYTSTAGRIVEGWAQGHNPFGQTFIKTFGGDDIEDCWQISYTGSGRLELKAGATPDDEEYVRVYTQQIRKY</sequence>
<protein>
    <submittedName>
        <fullName evidence="1">Uncharacterized protein</fullName>
    </submittedName>
</protein>
<dbReference type="EMBL" id="BARU01039885">
    <property type="protein sequence ID" value="GAH86007.1"/>
    <property type="molecule type" value="Genomic_DNA"/>
</dbReference>
<proteinExistence type="predicted"/>
<reference evidence="1" key="1">
    <citation type="journal article" date="2014" name="Front. Microbiol.">
        <title>High frequency of phylogenetically diverse reductive dehalogenase-homologous genes in deep subseafloor sedimentary metagenomes.</title>
        <authorList>
            <person name="Kawai M."/>
            <person name="Futagami T."/>
            <person name="Toyoda A."/>
            <person name="Takaki Y."/>
            <person name="Nishi S."/>
            <person name="Hori S."/>
            <person name="Arai W."/>
            <person name="Tsubouchi T."/>
            <person name="Morono Y."/>
            <person name="Uchiyama I."/>
            <person name="Ito T."/>
            <person name="Fujiyama A."/>
            <person name="Inagaki F."/>
            <person name="Takami H."/>
        </authorList>
    </citation>
    <scope>NUCLEOTIDE SEQUENCE</scope>
    <source>
        <strain evidence="1">Expedition CK06-06</strain>
    </source>
</reference>
<dbReference type="AlphaFoldDB" id="X1IWD0"/>
<comment type="caution">
    <text evidence="1">The sequence shown here is derived from an EMBL/GenBank/DDBJ whole genome shotgun (WGS) entry which is preliminary data.</text>
</comment>
<evidence type="ECO:0000313" key="1">
    <source>
        <dbReference type="EMBL" id="GAH86007.1"/>
    </source>
</evidence>
<organism evidence="1">
    <name type="scientific">marine sediment metagenome</name>
    <dbReference type="NCBI Taxonomy" id="412755"/>
    <lineage>
        <taxon>unclassified sequences</taxon>
        <taxon>metagenomes</taxon>
        <taxon>ecological metagenomes</taxon>
    </lineage>
</organism>
<accession>X1IWD0</accession>
<gene>
    <name evidence="1" type="ORF">S03H2_61753</name>
</gene>
<name>X1IWD0_9ZZZZ</name>